<dbReference type="EMBL" id="CP141769">
    <property type="protein sequence ID" value="WRS37961.1"/>
    <property type="molecule type" value="Genomic_DNA"/>
</dbReference>
<dbReference type="CDD" id="cd01949">
    <property type="entry name" value="GGDEF"/>
    <property type="match status" value="1"/>
</dbReference>
<dbReference type="SUPFAM" id="SSF55073">
    <property type="entry name" value="Nucleotide cyclase"/>
    <property type="match status" value="1"/>
</dbReference>
<dbReference type="InterPro" id="IPR043128">
    <property type="entry name" value="Rev_trsase/Diguanyl_cyclase"/>
</dbReference>
<dbReference type="InterPro" id="IPR029787">
    <property type="entry name" value="Nucleotide_cyclase"/>
</dbReference>
<dbReference type="InterPro" id="IPR000160">
    <property type="entry name" value="GGDEF_dom"/>
</dbReference>
<feature type="transmembrane region" description="Helical" evidence="3">
    <location>
        <begin position="153"/>
        <end position="176"/>
    </location>
</feature>
<dbReference type="Proteomes" id="UP001334732">
    <property type="component" value="Chromosome"/>
</dbReference>
<feature type="transmembrane region" description="Helical" evidence="3">
    <location>
        <begin position="6"/>
        <end position="26"/>
    </location>
</feature>
<reference evidence="5 6" key="1">
    <citation type="submission" date="2023-12" db="EMBL/GenBank/DDBJ databases">
        <title>Thiobacillus sedimentum sp. nov., a chemolithoautotrophic sulfur-oxidizing bacterium isolated from freshwater sediment.</title>
        <authorList>
            <person name="Luo J."/>
            <person name="Dai C."/>
        </authorList>
    </citation>
    <scope>NUCLEOTIDE SEQUENCE [LARGE SCALE GENOMIC DNA]</scope>
    <source>
        <strain evidence="5 6">SCUT-2</strain>
    </source>
</reference>
<evidence type="ECO:0000313" key="5">
    <source>
        <dbReference type="EMBL" id="WRS37961.1"/>
    </source>
</evidence>
<keyword evidence="6" id="KW-1185">Reference proteome</keyword>
<gene>
    <name evidence="5" type="ORF">VA613_07985</name>
</gene>
<feature type="domain" description="GGDEF" evidence="4">
    <location>
        <begin position="253"/>
        <end position="378"/>
    </location>
</feature>
<dbReference type="PANTHER" id="PTHR45138:SF9">
    <property type="entry name" value="DIGUANYLATE CYCLASE DGCM-RELATED"/>
    <property type="match status" value="1"/>
</dbReference>
<protein>
    <recommendedName>
        <fullName evidence="1">diguanylate cyclase</fullName>
        <ecNumber evidence="1">2.7.7.65</ecNumber>
    </recommendedName>
</protein>
<keyword evidence="3" id="KW-0472">Membrane</keyword>
<evidence type="ECO:0000256" key="3">
    <source>
        <dbReference type="SAM" id="Phobius"/>
    </source>
</evidence>
<feature type="transmembrane region" description="Helical" evidence="3">
    <location>
        <begin position="62"/>
        <end position="83"/>
    </location>
</feature>
<evidence type="ECO:0000256" key="2">
    <source>
        <dbReference type="ARBA" id="ARBA00034247"/>
    </source>
</evidence>
<dbReference type="Gene3D" id="3.30.70.270">
    <property type="match status" value="1"/>
</dbReference>
<keyword evidence="3" id="KW-1133">Transmembrane helix</keyword>
<dbReference type="GO" id="GO:0052621">
    <property type="term" value="F:diguanylate cyclase activity"/>
    <property type="evidence" value="ECO:0007669"/>
    <property type="project" value="UniProtKB-EC"/>
</dbReference>
<proteinExistence type="predicted"/>
<name>A0ABZ1CGC4_9PROT</name>
<evidence type="ECO:0000256" key="1">
    <source>
        <dbReference type="ARBA" id="ARBA00012528"/>
    </source>
</evidence>
<sequence>MNAALLILVVSCCVALAMSGILFIIARTYPKSVQGLDQWTLATLAMAASLGLFVARDLVPDAFSIVLANVLVLGGFMLMNAGTQAFCGVKAGARTGWRVLFVAVYAALFVWLTYVQPDIRLRVAAHSAFTLVVILDQLGLALKALPRTAGRTLLVLALAILAGVRIVRLGGLVLGIDHPTGPFDASMPNLFFVALPAVMLPLATISLIMLATEKLRRDLEFSSRYDDLTQCLNKKAAMQELHREIARARRFGSRLAVMLVDLDHFKAINDSRGHLEGDRVLVEFARTAKTLLREADLLTRFGGDEFLVVLPGTDQQQAARVAQRFHEAARDSAPVGWTVSIGIAEWHDADDTVADLLTRADNALYKSKALGRNQTQAG</sequence>
<dbReference type="PANTHER" id="PTHR45138">
    <property type="entry name" value="REGULATORY COMPONENTS OF SENSORY TRANSDUCTION SYSTEM"/>
    <property type="match status" value="1"/>
</dbReference>
<keyword evidence="5" id="KW-0548">Nucleotidyltransferase</keyword>
<feature type="transmembrane region" description="Helical" evidence="3">
    <location>
        <begin position="188"/>
        <end position="211"/>
    </location>
</feature>
<accession>A0ABZ1CGC4</accession>
<dbReference type="NCBIfam" id="TIGR00254">
    <property type="entry name" value="GGDEF"/>
    <property type="match status" value="1"/>
</dbReference>
<feature type="transmembrane region" description="Helical" evidence="3">
    <location>
        <begin position="121"/>
        <end position="141"/>
    </location>
</feature>
<dbReference type="PROSITE" id="PS50887">
    <property type="entry name" value="GGDEF"/>
    <property type="match status" value="1"/>
</dbReference>
<dbReference type="InterPro" id="IPR050469">
    <property type="entry name" value="Diguanylate_Cyclase"/>
</dbReference>
<dbReference type="SMART" id="SM00267">
    <property type="entry name" value="GGDEF"/>
    <property type="match status" value="1"/>
</dbReference>
<dbReference type="RefSeq" id="WP_324778575.1">
    <property type="nucleotide sequence ID" value="NZ_CP141769.1"/>
</dbReference>
<dbReference type="EC" id="2.7.7.65" evidence="1"/>
<organism evidence="5 6">
    <name type="scientific">Thiobacillus sedimenti</name>
    <dbReference type="NCBI Taxonomy" id="3110231"/>
    <lineage>
        <taxon>Bacteria</taxon>
        <taxon>Pseudomonadati</taxon>
        <taxon>Pseudomonadota</taxon>
        <taxon>Betaproteobacteria</taxon>
        <taxon>Nitrosomonadales</taxon>
        <taxon>Thiobacillaceae</taxon>
        <taxon>Thiobacillus</taxon>
    </lineage>
</organism>
<comment type="catalytic activity">
    <reaction evidence="2">
        <text>2 GTP = 3',3'-c-di-GMP + 2 diphosphate</text>
        <dbReference type="Rhea" id="RHEA:24898"/>
        <dbReference type="ChEBI" id="CHEBI:33019"/>
        <dbReference type="ChEBI" id="CHEBI:37565"/>
        <dbReference type="ChEBI" id="CHEBI:58805"/>
        <dbReference type="EC" id="2.7.7.65"/>
    </reaction>
</comment>
<keyword evidence="5" id="KW-0808">Transferase</keyword>
<evidence type="ECO:0000259" key="4">
    <source>
        <dbReference type="PROSITE" id="PS50887"/>
    </source>
</evidence>
<feature type="transmembrane region" description="Helical" evidence="3">
    <location>
        <begin position="38"/>
        <end position="56"/>
    </location>
</feature>
<keyword evidence="3" id="KW-0812">Transmembrane</keyword>
<dbReference type="Pfam" id="PF00990">
    <property type="entry name" value="GGDEF"/>
    <property type="match status" value="1"/>
</dbReference>
<evidence type="ECO:0000313" key="6">
    <source>
        <dbReference type="Proteomes" id="UP001334732"/>
    </source>
</evidence>
<feature type="transmembrane region" description="Helical" evidence="3">
    <location>
        <begin position="95"/>
        <end position="115"/>
    </location>
</feature>